<comment type="caution">
    <text evidence="6">The sequence shown here is derived from an EMBL/GenBank/DDBJ whole genome shotgun (WGS) entry which is preliminary data.</text>
</comment>
<keyword evidence="2" id="KW-0813">Transport</keyword>
<dbReference type="AlphaFoldDB" id="A0A2H9VSQ7"/>
<reference evidence="6 7" key="1">
    <citation type="submission" date="2017-11" db="EMBL/GenBank/DDBJ databases">
        <title>Genomic Encyclopedia of Archaeal and Bacterial Type Strains, Phase II (KMG-II): From Individual Species to Whole Genera.</title>
        <authorList>
            <person name="Goeker M."/>
        </authorList>
    </citation>
    <scope>NUCLEOTIDE SEQUENCE [LARGE SCALE GENOMIC DNA]</scope>
    <source>
        <strain evidence="6 7">DSM 28175</strain>
    </source>
</reference>
<evidence type="ECO:0000256" key="2">
    <source>
        <dbReference type="ARBA" id="ARBA00022448"/>
    </source>
</evidence>
<dbReference type="PANTHER" id="PTHR30097">
    <property type="entry name" value="CATION EFFLUX SYSTEM PROTEIN CUSB"/>
    <property type="match status" value="1"/>
</dbReference>
<dbReference type="SUPFAM" id="SSF111369">
    <property type="entry name" value="HlyD-like secretion proteins"/>
    <property type="match status" value="1"/>
</dbReference>
<sequence>MQQVKNLALMACIAAAIAGCKAKATETAKKPETTPIVKDNGAKILFPDSEYTSFFVTEKIDSNKLNAEISAPAKVAATIVPSNEGAAQNIVLFDNPDLASSYTSLLQNLVNIQQKKSVLSQKRNIIEKKKIEVDRFSDLQSHGVGTGKDVADAQVGLIGAQTDASTTQNEILNEETAIAENEARLKTGGFDPLSLRRAKAGSAYVICDIPESQISKIKEGQQCVIQFTAYPDQKVTGRIEDIADMVDASSRTVKLRIAIDNDSKKFKAGMYANVMFGVSEGDKLNISKNALVTVQGKNYVFVKQSPTVFARREINVGPQTGDRIIVYNGLHNGDAIATAGVMQLKGLSFGY</sequence>
<dbReference type="Pfam" id="PF25954">
    <property type="entry name" value="Beta-barrel_RND_2"/>
    <property type="match status" value="1"/>
</dbReference>
<dbReference type="Gene3D" id="2.40.30.170">
    <property type="match status" value="1"/>
</dbReference>
<gene>
    <name evidence="6" type="ORF">CLV57_0852</name>
</gene>
<protein>
    <submittedName>
        <fullName evidence="6">RND family efflux transporter MFP subunit</fullName>
    </submittedName>
</protein>
<name>A0A2H9VSQ7_9SPHI</name>
<evidence type="ECO:0000313" key="7">
    <source>
        <dbReference type="Proteomes" id="UP000242687"/>
    </source>
</evidence>
<keyword evidence="3" id="KW-0732">Signal</keyword>
<feature type="signal peptide" evidence="3">
    <location>
        <begin position="1"/>
        <end position="24"/>
    </location>
</feature>
<evidence type="ECO:0000256" key="1">
    <source>
        <dbReference type="ARBA" id="ARBA00009477"/>
    </source>
</evidence>
<dbReference type="EMBL" id="PGFJ01000001">
    <property type="protein sequence ID" value="PJJ83857.1"/>
    <property type="molecule type" value="Genomic_DNA"/>
</dbReference>
<accession>A0A2H9VSQ7</accession>
<dbReference type="PROSITE" id="PS51257">
    <property type="entry name" value="PROKAR_LIPOPROTEIN"/>
    <property type="match status" value="1"/>
</dbReference>
<organism evidence="6 7">
    <name type="scientific">Mucilaginibacter auburnensis</name>
    <dbReference type="NCBI Taxonomy" id="1457233"/>
    <lineage>
        <taxon>Bacteria</taxon>
        <taxon>Pseudomonadati</taxon>
        <taxon>Bacteroidota</taxon>
        <taxon>Sphingobacteriia</taxon>
        <taxon>Sphingobacteriales</taxon>
        <taxon>Sphingobacteriaceae</taxon>
        <taxon>Mucilaginibacter</taxon>
    </lineage>
</organism>
<dbReference type="Proteomes" id="UP000242687">
    <property type="component" value="Unassembled WGS sequence"/>
</dbReference>
<evidence type="ECO:0000259" key="4">
    <source>
        <dbReference type="Pfam" id="PF25954"/>
    </source>
</evidence>
<evidence type="ECO:0000256" key="3">
    <source>
        <dbReference type="SAM" id="SignalP"/>
    </source>
</evidence>
<dbReference type="InterPro" id="IPR058792">
    <property type="entry name" value="Beta-barrel_RND_2"/>
</dbReference>
<dbReference type="Gene3D" id="2.40.420.20">
    <property type="match status" value="1"/>
</dbReference>
<keyword evidence="7" id="KW-1185">Reference proteome</keyword>
<dbReference type="Pfam" id="PF25975">
    <property type="entry name" value="CzcB_C"/>
    <property type="match status" value="1"/>
</dbReference>
<feature type="domain" description="CusB-like beta-barrel" evidence="4">
    <location>
        <begin position="205"/>
        <end position="277"/>
    </location>
</feature>
<dbReference type="InterPro" id="IPR058649">
    <property type="entry name" value="CzcB_C"/>
</dbReference>
<dbReference type="InterPro" id="IPR051909">
    <property type="entry name" value="MFP_Cation_Efflux"/>
</dbReference>
<proteinExistence type="inferred from homology"/>
<feature type="chain" id="PRO_5014177693" evidence="3">
    <location>
        <begin position="25"/>
        <end position="351"/>
    </location>
</feature>
<comment type="similarity">
    <text evidence="1">Belongs to the membrane fusion protein (MFP) (TC 8.A.1) family.</text>
</comment>
<evidence type="ECO:0000259" key="5">
    <source>
        <dbReference type="Pfam" id="PF25975"/>
    </source>
</evidence>
<evidence type="ECO:0000313" key="6">
    <source>
        <dbReference type="EMBL" id="PJJ83857.1"/>
    </source>
</evidence>
<feature type="domain" description="CzcB-like C-terminal circularly permuted SH3-like" evidence="5">
    <location>
        <begin position="285"/>
        <end position="345"/>
    </location>
</feature>
<dbReference type="FunFam" id="2.40.30.170:FF:000010">
    <property type="entry name" value="Efflux RND transporter periplasmic adaptor subunit"/>
    <property type="match status" value="1"/>
</dbReference>